<keyword evidence="2" id="KW-0489">Methyltransferase</keyword>
<accession>A0ABW3DCQ9</accession>
<dbReference type="RefSeq" id="WP_379288936.1">
    <property type="nucleotide sequence ID" value="NZ_JBHTIU010000043.1"/>
</dbReference>
<reference evidence="3" key="1">
    <citation type="journal article" date="2019" name="Int. J. Syst. Evol. Microbiol.">
        <title>The Global Catalogue of Microorganisms (GCM) 10K type strain sequencing project: providing services to taxonomists for standard genome sequencing and annotation.</title>
        <authorList>
            <consortium name="The Broad Institute Genomics Platform"/>
            <consortium name="The Broad Institute Genome Sequencing Center for Infectious Disease"/>
            <person name="Wu L."/>
            <person name="Ma J."/>
        </authorList>
    </citation>
    <scope>NUCLEOTIDE SEQUENCE [LARGE SCALE GENOMIC DNA]</scope>
    <source>
        <strain evidence="3">CCUG 57263</strain>
    </source>
</reference>
<dbReference type="SUPFAM" id="SSF53335">
    <property type="entry name" value="S-adenosyl-L-methionine-dependent methyltransferases"/>
    <property type="match status" value="1"/>
</dbReference>
<dbReference type="EMBL" id="JBHTIU010000043">
    <property type="protein sequence ID" value="MFD0870321.1"/>
    <property type="molecule type" value="Genomic_DNA"/>
</dbReference>
<dbReference type="Gene3D" id="3.40.50.150">
    <property type="entry name" value="Vaccinia Virus protein VP39"/>
    <property type="match status" value="1"/>
</dbReference>
<evidence type="ECO:0000313" key="3">
    <source>
        <dbReference type="Proteomes" id="UP001597120"/>
    </source>
</evidence>
<dbReference type="InterPro" id="IPR006342">
    <property type="entry name" value="FkbM_mtfrase"/>
</dbReference>
<sequence length="255" mass="28715">MTRPHYYLGDHTVLTNINHGPYMFLDTRDPVNLAILLTGDWEKWITDIMLTIVKPGMTVLDIGAHTGFFSILSGHLVGPTGQVHAFEPNPFHHRNLLKSISFNGMYGRVHLHRVALSNQRGETEFQTIGDGGTSIQFLGIEAINEPTMFKVKQGLLTDFLPSLKADVIKIDVDGAEPLIMDSVFEVIDHNPSIIILMEYLPVIWRGGEPGPVLQKFVQRGFQFHILRHDGRVEPTNAAVLEAHRDLYHLDLLIVR</sequence>
<keyword evidence="3" id="KW-1185">Reference proteome</keyword>
<dbReference type="Pfam" id="PF05050">
    <property type="entry name" value="Methyltransf_21"/>
    <property type="match status" value="1"/>
</dbReference>
<name>A0ABW3DCQ9_9BACL</name>
<dbReference type="PANTHER" id="PTHR34203:SF15">
    <property type="entry name" value="SLL1173 PROTEIN"/>
    <property type="match status" value="1"/>
</dbReference>
<dbReference type="GO" id="GO:0032259">
    <property type="term" value="P:methylation"/>
    <property type="evidence" value="ECO:0007669"/>
    <property type="project" value="UniProtKB-KW"/>
</dbReference>
<dbReference type="PANTHER" id="PTHR34203">
    <property type="entry name" value="METHYLTRANSFERASE, FKBM FAMILY PROTEIN"/>
    <property type="match status" value="1"/>
</dbReference>
<dbReference type="NCBIfam" id="TIGR01444">
    <property type="entry name" value="fkbM_fam"/>
    <property type="match status" value="1"/>
</dbReference>
<gene>
    <name evidence="2" type="ORF">ACFQ03_14265</name>
</gene>
<dbReference type="Proteomes" id="UP001597120">
    <property type="component" value="Unassembled WGS sequence"/>
</dbReference>
<comment type="caution">
    <text evidence="2">The sequence shown here is derived from an EMBL/GenBank/DDBJ whole genome shotgun (WGS) entry which is preliminary data.</text>
</comment>
<protein>
    <submittedName>
        <fullName evidence="2">FkbM family methyltransferase</fullName>
    </submittedName>
</protein>
<keyword evidence="2" id="KW-0808">Transferase</keyword>
<evidence type="ECO:0000259" key="1">
    <source>
        <dbReference type="Pfam" id="PF05050"/>
    </source>
</evidence>
<dbReference type="InterPro" id="IPR029063">
    <property type="entry name" value="SAM-dependent_MTases_sf"/>
</dbReference>
<dbReference type="InterPro" id="IPR052514">
    <property type="entry name" value="SAM-dependent_MTase"/>
</dbReference>
<organism evidence="2 3">
    <name type="scientific">Paenibacillus residui</name>
    <dbReference type="NCBI Taxonomy" id="629724"/>
    <lineage>
        <taxon>Bacteria</taxon>
        <taxon>Bacillati</taxon>
        <taxon>Bacillota</taxon>
        <taxon>Bacilli</taxon>
        <taxon>Bacillales</taxon>
        <taxon>Paenibacillaceae</taxon>
        <taxon>Paenibacillus</taxon>
    </lineage>
</organism>
<evidence type="ECO:0000313" key="2">
    <source>
        <dbReference type="EMBL" id="MFD0870321.1"/>
    </source>
</evidence>
<dbReference type="GO" id="GO:0008168">
    <property type="term" value="F:methyltransferase activity"/>
    <property type="evidence" value="ECO:0007669"/>
    <property type="project" value="UniProtKB-KW"/>
</dbReference>
<feature type="domain" description="Methyltransferase FkbM" evidence="1">
    <location>
        <begin position="61"/>
        <end position="222"/>
    </location>
</feature>
<proteinExistence type="predicted"/>